<keyword evidence="1" id="KW-0812">Transmembrane</keyword>
<feature type="transmembrane region" description="Helical" evidence="1">
    <location>
        <begin position="7"/>
        <end position="30"/>
    </location>
</feature>
<keyword evidence="1" id="KW-1133">Transmembrane helix</keyword>
<evidence type="ECO:0000256" key="1">
    <source>
        <dbReference type="SAM" id="Phobius"/>
    </source>
</evidence>
<protein>
    <submittedName>
        <fullName evidence="4">Uncharacterized protein</fullName>
    </submittedName>
</protein>
<dbReference type="AlphaFoldDB" id="A0A1Y1Z4A2"/>
<dbReference type="EMBL" id="MCFA01000129">
    <property type="protein sequence ID" value="ORY05080.1"/>
    <property type="molecule type" value="Genomic_DNA"/>
</dbReference>
<gene>
    <name evidence="4" type="ORF">BCR34DRAFT_49730</name>
</gene>
<proteinExistence type="predicted"/>
<comment type="caution">
    <text evidence="4">The sequence shown here is derived from an EMBL/GenBank/DDBJ whole genome shotgun (WGS) entry which is preliminary data.</text>
</comment>
<keyword evidence="5" id="KW-1185">Reference proteome</keyword>
<feature type="domain" description="DUF7029" evidence="2">
    <location>
        <begin position="103"/>
        <end position="202"/>
    </location>
</feature>
<feature type="domain" description="DUF7223" evidence="3">
    <location>
        <begin position="235"/>
        <end position="473"/>
    </location>
</feature>
<evidence type="ECO:0000259" key="3">
    <source>
        <dbReference type="Pfam" id="PF23865"/>
    </source>
</evidence>
<reference evidence="4 5" key="1">
    <citation type="submission" date="2016-07" db="EMBL/GenBank/DDBJ databases">
        <title>Pervasive Adenine N6-methylation of Active Genes in Fungi.</title>
        <authorList>
            <consortium name="DOE Joint Genome Institute"/>
            <person name="Mondo S.J."/>
            <person name="Dannebaum R.O."/>
            <person name="Kuo R.C."/>
            <person name="Labutti K."/>
            <person name="Haridas S."/>
            <person name="Kuo A."/>
            <person name="Salamov A."/>
            <person name="Ahrendt S.R."/>
            <person name="Lipzen A."/>
            <person name="Sullivan W."/>
            <person name="Andreopoulos W.B."/>
            <person name="Clum A."/>
            <person name="Lindquist E."/>
            <person name="Daum C."/>
            <person name="Ramamoorthy G.K."/>
            <person name="Gryganskyi A."/>
            <person name="Culley D."/>
            <person name="Magnuson J.K."/>
            <person name="James T.Y."/>
            <person name="O'Malley M.A."/>
            <person name="Stajich J.E."/>
            <person name="Spatafora J.W."/>
            <person name="Visel A."/>
            <person name="Grigoriev I.V."/>
        </authorList>
    </citation>
    <scope>NUCLEOTIDE SEQUENCE [LARGE SCALE GENOMIC DNA]</scope>
    <source>
        <strain evidence="4 5">CBS 115471</strain>
    </source>
</reference>
<evidence type="ECO:0000259" key="2">
    <source>
        <dbReference type="Pfam" id="PF22974"/>
    </source>
</evidence>
<dbReference type="STRING" id="1231657.A0A1Y1Z4A2"/>
<dbReference type="InterPro" id="IPR054293">
    <property type="entry name" value="DUF7029"/>
</dbReference>
<dbReference type="Proteomes" id="UP000193144">
    <property type="component" value="Unassembled WGS sequence"/>
</dbReference>
<dbReference type="OrthoDB" id="160645at2759"/>
<dbReference type="InterPro" id="IPR055647">
    <property type="entry name" value="DUF7223"/>
</dbReference>
<name>A0A1Y1Z4A2_9PLEO</name>
<evidence type="ECO:0000313" key="5">
    <source>
        <dbReference type="Proteomes" id="UP000193144"/>
    </source>
</evidence>
<dbReference type="Pfam" id="PF22974">
    <property type="entry name" value="DUF7029"/>
    <property type="match status" value="1"/>
</dbReference>
<sequence>MYIFEFLLAYSFARILHVVALIPFGILPLVCAHENRLVKPAIDPNHELRPISHRDASLASFWKRSESCGDVTQLRLRDFEHLFWGNPSGNASEFTFANITLSTSEHEKVILLDTFGGLLVSAECSDSVTLKFRDKAALQYANNSWDWVNEPQIRSFYLVTEPGSCSNSSERQIYHINSTTTDESEFSIHLQGDELHWDQFGNALAIEYGTISNSSLGRRGISLDISKTEDVKIPLQVDMNKKILEQSKSDYGLDIDCTDCGIGGAVAFTMRLVVVPLKAKINEISVSMVPQDIKASMNVKVVGRGKIPVQITYAPHLTTIPLGPLGFSIPNIITLGAVATADFGLGLANWKGDATVELGASASLPADSLMKVDLVNQKKFESKGWEPKLTVEKPTISGKCSFDISTFIQYGIGLEASLFNQGFQAGLRAKLPEIIHGVAASSDTDICQKEHKNGVAFQSKIGAQIEFTAGSKGILEVSYPLKRNVDSNRRGNLAVAVTKELWRKYLPLYPEQCITTS</sequence>
<evidence type="ECO:0000313" key="4">
    <source>
        <dbReference type="EMBL" id="ORY05080.1"/>
    </source>
</evidence>
<accession>A0A1Y1Z4A2</accession>
<dbReference type="Pfam" id="PF23865">
    <property type="entry name" value="DUF7223"/>
    <property type="match status" value="1"/>
</dbReference>
<organism evidence="4 5">
    <name type="scientific">Clohesyomyces aquaticus</name>
    <dbReference type="NCBI Taxonomy" id="1231657"/>
    <lineage>
        <taxon>Eukaryota</taxon>
        <taxon>Fungi</taxon>
        <taxon>Dikarya</taxon>
        <taxon>Ascomycota</taxon>
        <taxon>Pezizomycotina</taxon>
        <taxon>Dothideomycetes</taxon>
        <taxon>Pleosporomycetidae</taxon>
        <taxon>Pleosporales</taxon>
        <taxon>Lindgomycetaceae</taxon>
        <taxon>Clohesyomyces</taxon>
    </lineage>
</organism>
<keyword evidence="1" id="KW-0472">Membrane</keyword>